<gene>
    <name evidence="5" type="primary">LOC116953664</name>
</gene>
<dbReference type="InterPro" id="IPR026074">
    <property type="entry name" value="MAP1"/>
</dbReference>
<dbReference type="GO" id="GO:0005875">
    <property type="term" value="C:microtubule associated complex"/>
    <property type="evidence" value="ECO:0007669"/>
    <property type="project" value="TreeGrafter"/>
</dbReference>
<feature type="compositionally biased region" description="Basic residues" evidence="1">
    <location>
        <begin position="1857"/>
        <end position="1868"/>
    </location>
</feature>
<evidence type="ECO:0000313" key="5">
    <source>
        <dbReference type="RefSeq" id="XP_032829952.1"/>
    </source>
</evidence>
<feature type="compositionally biased region" description="Low complexity" evidence="1">
    <location>
        <begin position="2050"/>
        <end position="2063"/>
    </location>
</feature>
<feature type="compositionally biased region" description="Basic and acidic residues" evidence="1">
    <location>
        <begin position="1551"/>
        <end position="1564"/>
    </location>
</feature>
<proteinExistence type="predicted"/>
<feature type="compositionally biased region" description="Acidic residues" evidence="1">
    <location>
        <begin position="934"/>
        <end position="962"/>
    </location>
</feature>
<feature type="compositionally biased region" description="Basic and acidic residues" evidence="1">
    <location>
        <begin position="918"/>
        <end position="928"/>
    </location>
</feature>
<dbReference type="GO" id="GO:0030425">
    <property type="term" value="C:dendrite"/>
    <property type="evidence" value="ECO:0007669"/>
    <property type="project" value="TreeGrafter"/>
</dbReference>
<keyword evidence="4" id="KW-1185">Reference proteome</keyword>
<dbReference type="GO" id="GO:0007409">
    <property type="term" value="P:axonogenesis"/>
    <property type="evidence" value="ECO:0007669"/>
    <property type="project" value="TreeGrafter"/>
</dbReference>
<dbReference type="GO" id="GO:0005874">
    <property type="term" value="C:microtubule"/>
    <property type="evidence" value="ECO:0007669"/>
    <property type="project" value="InterPro"/>
</dbReference>
<feature type="compositionally biased region" description="Basic and acidic residues" evidence="1">
    <location>
        <begin position="629"/>
        <end position="753"/>
    </location>
</feature>
<dbReference type="GO" id="GO:0045202">
    <property type="term" value="C:synapse"/>
    <property type="evidence" value="ECO:0007669"/>
    <property type="project" value="TreeGrafter"/>
</dbReference>
<feature type="compositionally biased region" description="Low complexity" evidence="1">
    <location>
        <begin position="1316"/>
        <end position="1329"/>
    </location>
</feature>
<feature type="compositionally biased region" description="Basic and acidic residues" evidence="1">
    <location>
        <begin position="1017"/>
        <end position="1028"/>
    </location>
</feature>
<feature type="compositionally biased region" description="Basic and acidic residues" evidence="1">
    <location>
        <begin position="854"/>
        <end position="867"/>
    </location>
</feature>
<feature type="compositionally biased region" description="Polar residues" evidence="1">
    <location>
        <begin position="1475"/>
        <end position="1486"/>
    </location>
</feature>
<feature type="compositionally biased region" description="Polar residues" evidence="1">
    <location>
        <begin position="1071"/>
        <end position="1081"/>
    </location>
</feature>
<dbReference type="GO" id="GO:0005829">
    <property type="term" value="C:cytosol"/>
    <property type="evidence" value="ECO:0007669"/>
    <property type="project" value="TreeGrafter"/>
</dbReference>
<feature type="domain" description="Microtubule-associated protein 1A/B/S-like MBL-like" evidence="3">
    <location>
        <begin position="245"/>
        <end position="527"/>
    </location>
</feature>
<feature type="compositionally biased region" description="Basic and acidic residues" evidence="1">
    <location>
        <begin position="1811"/>
        <end position="1826"/>
    </location>
</feature>
<feature type="region of interest" description="Disordered" evidence="1">
    <location>
        <begin position="1200"/>
        <end position="1242"/>
    </location>
</feature>
<evidence type="ECO:0000259" key="3">
    <source>
        <dbReference type="Pfam" id="PF25281"/>
    </source>
</evidence>
<feature type="compositionally biased region" description="Gly residues" evidence="1">
    <location>
        <begin position="1636"/>
        <end position="1646"/>
    </location>
</feature>
<dbReference type="RefSeq" id="XP_032829952.1">
    <property type="nucleotide sequence ID" value="XM_032974061.1"/>
</dbReference>
<accession>A0AAJ7U7Z9</accession>
<feature type="region of interest" description="Disordered" evidence="1">
    <location>
        <begin position="1551"/>
        <end position="1775"/>
    </location>
</feature>
<dbReference type="Pfam" id="PF23415">
    <property type="entry name" value="MAPB1_N"/>
    <property type="match status" value="1"/>
</dbReference>
<name>A0AAJ7U7Z9_PETMA</name>
<dbReference type="GO" id="GO:0008017">
    <property type="term" value="F:microtubule binding"/>
    <property type="evidence" value="ECO:0007669"/>
    <property type="project" value="InterPro"/>
</dbReference>
<feature type="compositionally biased region" description="Polar residues" evidence="1">
    <location>
        <begin position="1709"/>
        <end position="1720"/>
    </location>
</feature>
<feature type="compositionally biased region" description="Basic and acidic residues" evidence="1">
    <location>
        <begin position="763"/>
        <end position="778"/>
    </location>
</feature>
<dbReference type="Pfam" id="PF25281">
    <property type="entry name" value="MBL_MAP1B"/>
    <property type="match status" value="1"/>
</dbReference>
<evidence type="ECO:0000259" key="2">
    <source>
        <dbReference type="Pfam" id="PF23415"/>
    </source>
</evidence>
<feature type="compositionally biased region" description="Basic and acidic residues" evidence="1">
    <location>
        <begin position="525"/>
        <end position="534"/>
    </location>
</feature>
<feature type="compositionally biased region" description="Pro residues" evidence="1">
    <location>
        <begin position="1920"/>
        <end position="1931"/>
    </location>
</feature>
<organism evidence="4 5">
    <name type="scientific">Petromyzon marinus</name>
    <name type="common">Sea lamprey</name>
    <dbReference type="NCBI Taxonomy" id="7757"/>
    <lineage>
        <taxon>Eukaryota</taxon>
        <taxon>Metazoa</taxon>
        <taxon>Chordata</taxon>
        <taxon>Craniata</taxon>
        <taxon>Vertebrata</taxon>
        <taxon>Cyclostomata</taxon>
        <taxon>Hyperoartia</taxon>
        <taxon>Petromyzontiformes</taxon>
        <taxon>Petromyzontidae</taxon>
        <taxon>Petromyzon</taxon>
    </lineage>
</organism>
<feature type="compositionally biased region" description="Low complexity" evidence="1">
    <location>
        <begin position="588"/>
        <end position="603"/>
    </location>
</feature>
<feature type="compositionally biased region" description="Basic and acidic residues" evidence="1">
    <location>
        <begin position="576"/>
        <end position="585"/>
    </location>
</feature>
<feature type="compositionally biased region" description="Basic and acidic residues" evidence="1">
    <location>
        <begin position="1972"/>
        <end position="1982"/>
    </location>
</feature>
<reference evidence="5" key="1">
    <citation type="submission" date="2025-08" db="UniProtKB">
        <authorList>
            <consortium name="RefSeq"/>
        </authorList>
    </citation>
    <scope>IDENTIFICATION</scope>
    <source>
        <tissue evidence="5">Sperm</tissue>
    </source>
</reference>
<dbReference type="GO" id="GO:0000226">
    <property type="term" value="P:microtubule cytoskeleton organization"/>
    <property type="evidence" value="ECO:0007669"/>
    <property type="project" value="InterPro"/>
</dbReference>
<sequence length="2179" mass="231572">MASDAAPCGSDAGHGGMGLQGGGGIGGGSPCPVDGGASMVVVVGELSSEEQLRVAVEDVERGVRGWEVNARSRSLDQQLKMFVSRHSARFSAEIQGQKVLHHKSDDLESVVLINPAEETVCTEVRALVAGACRHKLLVLAGCCYEDSGDLCLRDGFFTPDSLADIIFSDPEVTEPPNAPLPAHRPRLTLHCPRRGGWHVLSSPALEHLQQELLEVCVNPEPLLSPTEGLLEFTEYLSESLEVQGPFDLLEPPTSGGFLKLTRPCCYIFPGGRGDSALFAVNGFNILLDGGSHPSSGLWKLVRHLDRVDSMLITHAGADNLPSVNSLLQRKVAEGDEEASQGSTSPSEWMKNLVSPEIGVVFFNAPDLPPHSPSSSSSAAAAGAPSARTAAQEARLTVQLLQKLCIKPEPLFRPPASDVLKPVTLFHKMGVGRLDMYVLNPVGDSEELRRFVRGWARDPGGPGTAPLLNRATSISALVVWHPVAPCEKTVRVLFAGSAPQGKILEGLDRLRHLDFLRRPVVTEKDLAAGREKEDAAAGAASGSQPAGDRAPPPPPGGPRGGAGGDRGLGHVNADGSEEVKSWRTEPAEGEAAAGSAFVAPSEAAVPENQQEKREGVPAESKKTQKVLKKTVKDPQERLKRAESVSQKEKEVKQLKKEVKREKDVTKEVKRDDVKKVERKVKVEKKELKKEEVKREVRREVRRESSLSSKKEEEPKKTARASEGKVKREAKEVKKDVRKATKKTPEKPLKRESSLKETAPIAAKTADKAKAKGDKKKADSPARSAAVTTPKVTPSPALATLHTKMEQQLERSRMSTPEDLTRDFEELKQVEGEVGEESGLEIIEKGDVPVEDEVLEDRSPETPLSKEDIVPSIGEEPCFRTALSTESPDEGIAATDGEAELESSPPEESGGEIKVGKGGMGREEVEEHDVAAVVEAEQEEDDAFGESSDTGDYEEKAETEDNDEQEFKERDSVRSDANNDAEQKQGLGGGEASEGPGDRGGDEAGGAVEGDATSSARPEAPRDSDSRTDSDGAANQADAESSDEEPERREDGSGDDDDEQVEAAAFERGCEKVSSNLTENFPTSGGKVPSAPLPHPAADNLSTYLEMESLAFVGNQTLGNGAAGNGHATKLHVDLANPAWLERERLDSESSSTVTRTEETQGKDCIVSAHTISPTSSIEEDRSFQLQPAKFCLANVAKNGEEEGEGGQLFRRGSASNGSPQKSPVPPSPLLKTPGSERSVNFDLTPTEIRTTLDRNILNFEQKFNNSLNDHIIAETTAFRPDSHAVSPPASAGHTPFYQSPVEEKFSVVQAEVVDATAPGAAPPSATSPDGEQNVSPMDEPVPDFVHSDEKVLSPMRSPPPLGSCYRPPSCQSSASEEESPGGRDRGSSTTPGASEAAGPPKLDLKEFESLTGEGGTPKSTRSLSFDKIPPSLGVAADFPSLSPFEEARPPLGSGPATVGEGDREQRASGRKHEGSLLQQPRSSSERSLSPVEENIVGPGYIQFEAPSPESQGPRRPSKANVVLIPGDVVEMRAPTEKEWRYFTVDDCRHRPERETAAMGHGEGEAPPRAVANGPTEVDFSPSAEGPGPCLLSDAKPGWDNAPPGPVARPEPVLNLSLRKSDNFPESSAPEGDPMESGGRGSPRGGSGPSPEGSPAGYPVVELAQTPDAAPEEEPESGRWPLIESVTSPSDPLASSPLTSPIVEEVASPELSRNSSFRSSRTLEGPSVVEVPAPRAHRDNAPAIPARGDGAPCHQGSDSTGRRARSNDDDGGGSGFLISEAAPLAATASVDLCLVSPCEFKHARASLSPMSDGDNRRGDRPWSRGEKREEEEEEEGILASEAGPLCGPVGPPPPPPAASRHHHHTHHRHHHDDDDTPPSSVSESLPTQTDSDVPPETEECPSITADAMLDSDDDSECLPADKPAPTPPPPPAPSCGSRHPAAAAAAVPPDPCPPARDPGVAMVDPEAAPPPDGPLEREPGEKAAKGRKATAAPSSPGRRSHAKARAAGVATGAGKEEEERKKVKKKKRDEEDVEKDAAKSPNGKTRARVDGRAAGTGAGRSSTRGAAPVHVDLAFVPGHAAPGACDAEFFRRVRASHYVVSGAHPGANQPCRAVLDALLRGKATWGGRLQVTVVPTHDTEVLRQWFHETREEQRRLHVAVLAANSTVLMQGEAFPACKVEF</sequence>
<dbReference type="GO" id="GO:0003779">
    <property type="term" value="F:actin binding"/>
    <property type="evidence" value="ECO:0007669"/>
    <property type="project" value="TreeGrafter"/>
</dbReference>
<dbReference type="GO" id="GO:0043025">
    <property type="term" value="C:neuronal cell body"/>
    <property type="evidence" value="ECO:0007669"/>
    <property type="project" value="TreeGrafter"/>
</dbReference>
<feature type="compositionally biased region" description="Basic and acidic residues" evidence="1">
    <location>
        <begin position="608"/>
        <end position="621"/>
    </location>
</feature>
<dbReference type="InterPro" id="IPR057480">
    <property type="entry name" value="MAP1A/B/S-like_MBL"/>
</dbReference>
<dbReference type="KEGG" id="pmrn:116953664"/>
<feature type="compositionally biased region" description="Low complexity" evidence="1">
    <location>
        <begin position="535"/>
        <end position="548"/>
    </location>
</feature>
<evidence type="ECO:0000313" key="4">
    <source>
        <dbReference type="Proteomes" id="UP001318040"/>
    </source>
</evidence>
<dbReference type="PANTHER" id="PTHR13843">
    <property type="entry name" value="MICROTUBULE-ASSOCIATED PROTEIN"/>
    <property type="match status" value="1"/>
</dbReference>
<dbReference type="GO" id="GO:0031114">
    <property type="term" value="P:regulation of microtubule depolymerization"/>
    <property type="evidence" value="ECO:0007669"/>
    <property type="project" value="TreeGrafter"/>
</dbReference>
<feature type="region of interest" description="Disordered" evidence="1">
    <location>
        <begin position="829"/>
        <end position="1092"/>
    </location>
</feature>
<evidence type="ECO:0000256" key="1">
    <source>
        <dbReference type="SAM" id="MobiDB-lite"/>
    </source>
</evidence>
<dbReference type="InterPro" id="IPR056617">
    <property type="entry name" value="MAP1B/S_N"/>
</dbReference>
<feature type="region of interest" description="Disordered" evidence="1">
    <location>
        <begin position="1316"/>
        <end position="1518"/>
    </location>
</feature>
<protein>
    <submittedName>
        <fullName evidence="5">LOW QUALITY PROTEIN: microtubule-associated protein 1B-like</fullName>
    </submittedName>
</protein>
<feature type="region of interest" description="Disordered" evidence="1">
    <location>
        <begin position="525"/>
        <end position="795"/>
    </location>
</feature>
<feature type="compositionally biased region" description="Basic and acidic residues" evidence="1">
    <location>
        <begin position="963"/>
        <end position="972"/>
    </location>
</feature>
<feature type="region of interest" description="Disordered" evidence="1">
    <location>
        <begin position="1802"/>
        <end position="2063"/>
    </location>
</feature>
<feature type="compositionally biased region" description="Basic and acidic residues" evidence="1">
    <location>
        <begin position="1459"/>
        <end position="1473"/>
    </location>
</feature>
<dbReference type="PANTHER" id="PTHR13843:SF12">
    <property type="entry name" value="ATPASE F1_V1_A1 COMPLEX ALPHA_BETA SUBUNIT NUCLEOTIDE-BINDING DOMAIN-CONTAINING PROTEIN"/>
    <property type="match status" value="1"/>
</dbReference>
<dbReference type="GO" id="GO:0016358">
    <property type="term" value="P:dendrite development"/>
    <property type="evidence" value="ECO:0007669"/>
    <property type="project" value="TreeGrafter"/>
</dbReference>
<feature type="domain" description="Microtubule-associated protein 1B/S N-terminal" evidence="2">
    <location>
        <begin position="39"/>
        <end position="238"/>
    </location>
</feature>
<dbReference type="Proteomes" id="UP001318040">
    <property type="component" value="Chromosome 52"/>
</dbReference>